<evidence type="ECO:0000256" key="1">
    <source>
        <dbReference type="ARBA" id="ARBA00023125"/>
    </source>
</evidence>
<feature type="domain" description="HTH cro/C1-type" evidence="2">
    <location>
        <begin position="10"/>
        <end position="64"/>
    </location>
</feature>
<dbReference type="CDD" id="cd00093">
    <property type="entry name" value="HTH_XRE"/>
    <property type="match status" value="1"/>
</dbReference>
<proteinExistence type="predicted"/>
<name>A0ABV8WX22_9BACI</name>
<dbReference type="SUPFAM" id="SSF47413">
    <property type="entry name" value="lambda repressor-like DNA-binding domains"/>
    <property type="match status" value="1"/>
</dbReference>
<dbReference type="Proteomes" id="UP001595882">
    <property type="component" value="Unassembled WGS sequence"/>
</dbReference>
<reference evidence="4" key="1">
    <citation type="journal article" date="2019" name="Int. J. Syst. Evol. Microbiol.">
        <title>The Global Catalogue of Microorganisms (GCM) 10K type strain sequencing project: providing services to taxonomists for standard genome sequencing and annotation.</title>
        <authorList>
            <consortium name="The Broad Institute Genomics Platform"/>
            <consortium name="The Broad Institute Genome Sequencing Center for Infectious Disease"/>
            <person name="Wu L."/>
            <person name="Ma J."/>
        </authorList>
    </citation>
    <scope>NUCLEOTIDE SEQUENCE [LARGE SCALE GENOMIC DNA]</scope>
    <source>
        <strain evidence="4">CCUG 37865</strain>
    </source>
</reference>
<dbReference type="PANTHER" id="PTHR46558">
    <property type="entry name" value="TRACRIPTIONAL REGULATORY PROTEIN-RELATED-RELATED"/>
    <property type="match status" value="1"/>
</dbReference>
<keyword evidence="1" id="KW-0238">DNA-binding</keyword>
<sequence length="105" mass="12220">MGDNLFGERLRKLRQKEKLTMKQFGRKFALAESTISGYENGNRKPDLELVIKFADFFDVSIDYLAGRDDGNFIDIKGLTEDEIADIKRHIDYVKWKAKEEREGSE</sequence>
<dbReference type="PANTHER" id="PTHR46558:SF14">
    <property type="entry name" value="HTH-TYPE TRANSCRIPTIONAL REGULATOR ANSR"/>
    <property type="match status" value="1"/>
</dbReference>
<comment type="caution">
    <text evidence="3">The sequence shown here is derived from an EMBL/GenBank/DDBJ whole genome shotgun (WGS) entry which is preliminary data.</text>
</comment>
<dbReference type="PROSITE" id="PS50943">
    <property type="entry name" value="HTH_CROC1"/>
    <property type="match status" value="1"/>
</dbReference>
<dbReference type="Gene3D" id="1.10.260.40">
    <property type="entry name" value="lambda repressor-like DNA-binding domains"/>
    <property type="match status" value="1"/>
</dbReference>
<protein>
    <submittedName>
        <fullName evidence="3">Helix-turn-helix domain-containing protein</fullName>
    </submittedName>
</protein>
<evidence type="ECO:0000259" key="2">
    <source>
        <dbReference type="PROSITE" id="PS50943"/>
    </source>
</evidence>
<dbReference type="SMART" id="SM00530">
    <property type="entry name" value="HTH_XRE"/>
    <property type="match status" value="1"/>
</dbReference>
<accession>A0ABV8WX22</accession>
<dbReference type="InterPro" id="IPR001387">
    <property type="entry name" value="Cro/C1-type_HTH"/>
</dbReference>
<dbReference type="RefSeq" id="WP_390252348.1">
    <property type="nucleotide sequence ID" value="NZ_JBHSDT010000008.1"/>
</dbReference>
<organism evidence="3 4">
    <name type="scientific">Gracilibacillus xinjiangensis</name>
    <dbReference type="NCBI Taxonomy" id="1193282"/>
    <lineage>
        <taxon>Bacteria</taxon>
        <taxon>Bacillati</taxon>
        <taxon>Bacillota</taxon>
        <taxon>Bacilli</taxon>
        <taxon>Bacillales</taxon>
        <taxon>Bacillaceae</taxon>
        <taxon>Gracilibacillus</taxon>
    </lineage>
</organism>
<gene>
    <name evidence="3" type="ORF">ACFOY7_12115</name>
</gene>
<keyword evidence="4" id="KW-1185">Reference proteome</keyword>
<dbReference type="Pfam" id="PF01381">
    <property type="entry name" value="HTH_3"/>
    <property type="match status" value="1"/>
</dbReference>
<evidence type="ECO:0000313" key="4">
    <source>
        <dbReference type="Proteomes" id="UP001595882"/>
    </source>
</evidence>
<dbReference type="EMBL" id="JBHSDT010000008">
    <property type="protein sequence ID" value="MFC4403817.1"/>
    <property type="molecule type" value="Genomic_DNA"/>
</dbReference>
<dbReference type="InterPro" id="IPR010982">
    <property type="entry name" value="Lambda_DNA-bd_dom_sf"/>
</dbReference>
<evidence type="ECO:0000313" key="3">
    <source>
        <dbReference type="EMBL" id="MFC4403817.1"/>
    </source>
</evidence>